<evidence type="ECO:0000313" key="1">
    <source>
        <dbReference type="EMBL" id="ODN75874.1"/>
    </source>
</evidence>
<sequence>MRDFERVSVSNTAANGYPPNDNWCEVCDKSGIPWSARICVCSPCLQGSRINAGCSIRPESSIPLQSGRPAPYIYLLACTQRTPKKISQVASSQSDFRVNNWHA</sequence>
<reference evidence="1 2" key="1">
    <citation type="submission" date="2016-06" db="EMBL/GenBank/DDBJ databases">
        <title>Evolution of pathogenesis and genome organization in the Tremellales.</title>
        <authorList>
            <person name="Cuomo C."/>
            <person name="Litvintseva A."/>
            <person name="Heitman J."/>
            <person name="Chen Y."/>
            <person name="Sun S."/>
            <person name="Springer D."/>
            <person name="Dromer F."/>
            <person name="Young S."/>
            <person name="Zeng Q."/>
            <person name="Chapman S."/>
            <person name="Gujja S."/>
            <person name="Saif S."/>
            <person name="Birren B."/>
        </authorList>
    </citation>
    <scope>NUCLEOTIDE SEQUENCE [LARGE SCALE GENOMIC DNA]</scope>
    <source>
        <strain evidence="1 2">CBS 6039</strain>
    </source>
</reference>
<dbReference type="RefSeq" id="XP_018991405.1">
    <property type="nucleotide sequence ID" value="XM_019140254.1"/>
</dbReference>
<accession>A0A1E3HHQ9</accession>
<dbReference type="Proteomes" id="UP000094065">
    <property type="component" value="Unassembled WGS sequence"/>
</dbReference>
<evidence type="ECO:0000313" key="2">
    <source>
        <dbReference type="Proteomes" id="UP000094065"/>
    </source>
</evidence>
<dbReference type="GeneID" id="30157171"/>
<comment type="caution">
    <text evidence="1">The sequence shown here is derived from an EMBL/GenBank/DDBJ whole genome shotgun (WGS) entry which is preliminary data.</text>
</comment>
<protein>
    <submittedName>
        <fullName evidence="1">Uncharacterized protein</fullName>
    </submittedName>
</protein>
<gene>
    <name evidence="1" type="ORF">L202_05862</name>
</gene>
<organism evidence="1 2">
    <name type="scientific">Cryptococcus amylolentus CBS 6039</name>
    <dbReference type="NCBI Taxonomy" id="1295533"/>
    <lineage>
        <taxon>Eukaryota</taxon>
        <taxon>Fungi</taxon>
        <taxon>Dikarya</taxon>
        <taxon>Basidiomycota</taxon>
        <taxon>Agaricomycotina</taxon>
        <taxon>Tremellomycetes</taxon>
        <taxon>Tremellales</taxon>
        <taxon>Cryptococcaceae</taxon>
        <taxon>Cryptococcus</taxon>
    </lineage>
</organism>
<keyword evidence="2" id="KW-1185">Reference proteome</keyword>
<proteinExistence type="predicted"/>
<name>A0A1E3HHQ9_9TREE</name>
<dbReference type="AlphaFoldDB" id="A0A1E3HHQ9"/>
<dbReference type="EMBL" id="AWGJ01000009">
    <property type="protein sequence ID" value="ODN75874.1"/>
    <property type="molecule type" value="Genomic_DNA"/>
</dbReference>